<dbReference type="OrthoDB" id="6955767at2"/>
<gene>
    <name evidence="3" type="ORF">CH338_06795</name>
</gene>
<dbReference type="AlphaFoldDB" id="A0A327KPH9"/>
<organism evidence="3 4">
    <name type="scientific">Rhodoplanes elegans</name>
    <dbReference type="NCBI Taxonomy" id="29408"/>
    <lineage>
        <taxon>Bacteria</taxon>
        <taxon>Pseudomonadati</taxon>
        <taxon>Pseudomonadota</taxon>
        <taxon>Alphaproteobacteria</taxon>
        <taxon>Hyphomicrobiales</taxon>
        <taxon>Nitrobacteraceae</taxon>
        <taxon>Rhodoplanes</taxon>
    </lineage>
</organism>
<keyword evidence="4" id="KW-1185">Reference proteome</keyword>
<reference evidence="3 4" key="1">
    <citation type="submission" date="2017-07" db="EMBL/GenBank/DDBJ databases">
        <title>Draft Genome Sequences of Select Purple Nonsulfur Bacteria.</title>
        <authorList>
            <person name="Lasarre B."/>
            <person name="Mckinlay J.B."/>
        </authorList>
    </citation>
    <scope>NUCLEOTIDE SEQUENCE [LARGE SCALE GENOMIC DNA]</scope>
    <source>
        <strain evidence="3 4">DSM 11907</strain>
    </source>
</reference>
<evidence type="ECO:0000313" key="3">
    <source>
        <dbReference type="EMBL" id="RAI40281.1"/>
    </source>
</evidence>
<accession>A0A327KPH9</accession>
<dbReference type="PANTHER" id="PTHR35936:SF17">
    <property type="entry name" value="ARGININE-BINDING EXTRACELLULAR PROTEIN ARTP"/>
    <property type="match status" value="1"/>
</dbReference>
<dbReference type="Gene3D" id="3.40.190.10">
    <property type="entry name" value="Periplasmic binding protein-like II"/>
    <property type="match status" value="2"/>
</dbReference>
<evidence type="ECO:0000256" key="1">
    <source>
        <dbReference type="ARBA" id="ARBA00022729"/>
    </source>
</evidence>
<dbReference type="SMART" id="SM00062">
    <property type="entry name" value="PBPb"/>
    <property type="match status" value="1"/>
</dbReference>
<evidence type="ECO:0000259" key="2">
    <source>
        <dbReference type="SMART" id="SM00062"/>
    </source>
</evidence>
<proteinExistence type="predicted"/>
<dbReference type="SUPFAM" id="SSF53850">
    <property type="entry name" value="Periplasmic binding protein-like II"/>
    <property type="match status" value="1"/>
</dbReference>
<keyword evidence="1" id="KW-0732">Signal</keyword>
<dbReference type="Proteomes" id="UP000248863">
    <property type="component" value="Unassembled WGS sequence"/>
</dbReference>
<dbReference type="Pfam" id="PF00497">
    <property type="entry name" value="SBP_bac_3"/>
    <property type="match status" value="1"/>
</dbReference>
<dbReference type="PANTHER" id="PTHR35936">
    <property type="entry name" value="MEMBRANE-BOUND LYTIC MUREIN TRANSGLYCOSYLASE F"/>
    <property type="match status" value="1"/>
</dbReference>
<dbReference type="EMBL" id="NPEU01000045">
    <property type="protein sequence ID" value="RAI40281.1"/>
    <property type="molecule type" value="Genomic_DNA"/>
</dbReference>
<name>A0A327KPH9_9BRAD</name>
<sequence>MPMPDLVLSRCMAHAILADRELSAELAPTGRLRVAIAVGPTPSAVYAVRGEAEGELRGVTVALAEALAAATGLPLEIVPFRSSGEIQATAGSDLWDVSFLPVDDERRRHVDFGAAYHILQSSYLVPAGSPIHRLAEADAPDVHIVGVRNSATLRASLRASPRASHVPVETPEDAVAMMHGGMADAIAMGRESLSGLVTQIEGSRILPGSFLTTTTAVVLPKGRPAALARVTALVEEAKAAGLVQRAFERVGLAGANVPPAAGAAS</sequence>
<protein>
    <recommendedName>
        <fullName evidence="2">Solute-binding protein family 3/N-terminal domain-containing protein</fullName>
    </recommendedName>
</protein>
<evidence type="ECO:0000313" key="4">
    <source>
        <dbReference type="Proteomes" id="UP000248863"/>
    </source>
</evidence>
<feature type="domain" description="Solute-binding protein family 3/N-terminal" evidence="2">
    <location>
        <begin position="31"/>
        <end position="254"/>
    </location>
</feature>
<dbReference type="InterPro" id="IPR001638">
    <property type="entry name" value="Solute-binding_3/MltF_N"/>
</dbReference>
<comment type="caution">
    <text evidence="3">The sequence shown here is derived from an EMBL/GenBank/DDBJ whole genome shotgun (WGS) entry which is preliminary data.</text>
</comment>